<proteinExistence type="predicted"/>
<sequence>MNNIPKGMCFAPKVKVTICWESKGRPPQRRNGGSGRIAGRIHHGKSRAVSTKYSKTDKPLGYKRFPTSPNPR</sequence>
<organism evidence="2">
    <name type="scientific">Siphoviridae sp. ctE6L85</name>
    <dbReference type="NCBI Taxonomy" id="2826202"/>
    <lineage>
        <taxon>Viruses</taxon>
        <taxon>Duplodnaviria</taxon>
        <taxon>Heunggongvirae</taxon>
        <taxon>Uroviricota</taxon>
        <taxon>Caudoviricetes</taxon>
    </lineage>
</organism>
<accession>A0A8S5QQ21</accession>
<evidence type="ECO:0000313" key="2">
    <source>
        <dbReference type="EMBL" id="DAE21326.1"/>
    </source>
</evidence>
<dbReference type="EMBL" id="BK015711">
    <property type="protein sequence ID" value="DAE21326.1"/>
    <property type="molecule type" value="Genomic_DNA"/>
</dbReference>
<evidence type="ECO:0000256" key="1">
    <source>
        <dbReference type="SAM" id="MobiDB-lite"/>
    </source>
</evidence>
<name>A0A8S5QQ21_9CAUD</name>
<reference evidence="2" key="1">
    <citation type="journal article" date="2021" name="Proc. Natl. Acad. Sci. U.S.A.">
        <title>A Catalog of Tens of Thousands of Viruses from Human Metagenomes Reveals Hidden Associations with Chronic Diseases.</title>
        <authorList>
            <person name="Tisza M.J."/>
            <person name="Buck C.B."/>
        </authorList>
    </citation>
    <scope>NUCLEOTIDE SEQUENCE</scope>
    <source>
        <strain evidence="2">CtE6L85</strain>
    </source>
</reference>
<protein>
    <submittedName>
        <fullName evidence="2">Uncharacterized protein</fullName>
    </submittedName>
</protein>
<feature type="region of interest" description="Disordered" evidence="1">
    <location>
        <begin position="22"/>
        <end position="72"/>
    </location>
</feature>